<evidence type="ECO:0000313" key="2">
    <source>
        <dbReference type="EMBL" id="MEV0973741.1"/>
    </source>
</evidence>
<keyword evidence="3" id="KW-1185">Reference proteome</keyword>
<accession>A0ABV3GQS5</accession>
<reference evidence="2 3" key="1">
    <citation type="submission" date="2024-06" db="EMBL/GenBank/DDBJ databases">
        <title>The Natural Products Discovery Center: Release of the First 8490 Sequenced Strains for Exploring Actinobacteria Biosynthetic Diversity.</title>
        <authorList>
            <person name="Kalkreuter E."/>
            <person name="Kautsar S.A."/>
            <person name="Yang D."/>
            <person name="Bader C.D."/>
            <person name="Teijaro C.N."/>
            <person name="Fluegel L."/>
            <person name="Davis C.M."/>
            <person name="Simpson J.R."/>
            <person name="Lauterbach L."/>
            <person name="Steele A.D."/>
            <person name="Gui C."/>
            <person name="Meng S."/>
            <person name="Li G."/>
            <person name="Viehrig K."/>
            <person name="Ye F."/>
            <person name="Su P."/>
            <person name="Kiefer A.F."/>
            <person name="Nichols A."/>
            <person name="Cepeda A.J."/>
            <person name="Yan W."/>
            <person name="Fan B."/>
            <person name="Jiang Y."/>
            <person name="Adhikari A."/>
            <person name="Zheng C.-J."/>
            <person name="Schuster L."/>
            <person name="Cowan T.M."/>
            <person name="Smanski M.J."/>
            <person name="Chevrette M.G."/>
            <person name="De Carvalho L.P.S."/>
            <person name="Shen B."/>
        </authorList>
    </citation>
    <scope>NUCLEOTIDE SEQUENCE [LARGE SCALE GENOMIC DNA]</scope>
    <source>
        <strain evidence="2 3">NPDC050100</strain>
    </source>
</reference>
<proteinExistence type="predicted"/>
<dbReference type="RefSeq" id="WP_358139633.1">
    <property type="nucleotide sequence ID" value="NZ_JBFALK010000024.1"/>
</dbReference>
<dbReference type="Pfam" id="PF18937">
    <property type="entry name" value="DUF5685"/>
    <property type="match status" value="1"/>
</dbReference>
<evidence type="ECO:0000313" key="3">
    <source>
        <dbReference type="Proteomes" id="UP001551675"/>
    </source>
</evidence>
<feature type="region of interest" description="Disordered" evidence="1">
    <location>
        <begin position="357"/>
        <end position="377"/>
    </location>
</feature>
<organism evidence="2 3">
    <name type="scientific">Microtetraspora glauca</name>
    <dbReference type="NCBI Taxonomy" id="1996"/>
    <lineage>
        <taxon>Bacteria</taxon>
        <taxon>Bacillati</taxon>
        <taxon>Actinomycetota</taxon>
        <taxon>Actinomycetes</taxon>
        <taxon>Streptosporangiales</taxon>
        <taxon>Streptosporangiaceae</taxon>
        <taxon>Microtetraspora</taxon>
    </lineage>
</organism>
<evidence type="ECO:0000256" key="1">
    <source>
        <dbReference type="SAM" id="MobiDB-lite"/>
    </source>
</evidence>
<dbReference type="Proteomes" id="UP001551675">
    <property type="component" value="Unassembled WGS sequence"/>
</dbReference>
<comment type="caution">
    <text evidence="2">The sequence shown here is derived from an EMBL/GenBank/DDBJ whole genome shotgun (WGS) entry which is preliminary data.</text>
</comment>
<sequence>MFGILRPCARHSCPRLHRAWRAHLCGLCLTLRDRHGQLARAATNYDGLVLSVLTEAQRPESTTRRVAGPCPLRGFRRAEVVSSQSEGARLAAATSLALASGKIRDHAADGDGAAGRRVSGAPLRLVAGSWTAAAGRGAGSIGFDTSVLDSVPERQAELEGTPGLSLLDLTEPTETAVAAAFAHTAVLARAPHNAGALREAGRFFGRIAHLLDAVEDLEEDLARGAYNPLVATGTPLSEARRLCDDALHGLRLAVADLDLEERHLAEALLLDEVRRAIARTFGHRTAPASVSAPNPLLAVLAGILTFFTCGLYRPPWSRLRNESWDNRCYADNCDGCCDCANCCRCCGSGHSSGHSSGGGADSGSGGGSPGDFGGGEMTADGGDFGGGSGGDFGGGDMSADVGADVGADGGCCDSCCCDCDCDCGCGCD</sequence>
<gene>
    <name evidence="2" type="ORF">AB0I59_34530</name>
</gene>
<protein>
    <submittedName>
        <fullName evidence="2">DUF5685 family protein</fullName>
    </submittedName>
</protein>
<dbReference type="EMBL" id="JBFALK010000024">
    <property type="protein sequence ID" value="MEV0973741.1"/>
    <property type="molecule type" value="Genomic_DNA"/>
</dbReference>
<dbReference type="InterPro" id="IPR043740">
    <property type="entry name" value="DUF5685"/>
</dbReference>
<name>A0ABV3GQS5_MICGL</name>